<keyword evidence="3" id="KW-1185">Reference proteome</keyword>
<comment type="caution">
    <text evidence="2">The sequence shown here is derived from an EMBL/GenBank/DDBJ whole genome shotgun (WGS) entry which is preliminary data.</text>
</comment>
<evidence type="ECO:0000256" key="1">
    <source>
        <dbReference type="SAM" id="MobiDB-lite"/>
    </source>
</evidence>
<feature type="compositionally biased region" description="Basic and acidic residues" evidence="1">
    <location>
        <begin position="88"/>
        <end position="107"/>
    </location>
</feature>
<dbReference type="Proteomes" id="UP001500957">
    <property type="component" value="Unassembled WGS sequence"/>
</dbReference>
<feature type="compositionally biased region" description="Basic and acidic residues" evidence="1">
    <location>
        <begin position="56"/>
        <end position="66"/>
    </location>
</feature>
<accession>A0ABN1HDD2</accession>
<organism evidence="2 3">
    <name type="scientific">Sporichthya brevicatena</name>
    <dbReference type="NCBI Taxonomy" id="171442"/>
    <lineage>
        <taxon>Bacteria</taxon>
        <taxon>Bacillati</taxon>
        <taxon>Actinomycetota</taxon>
        <taxon>Actinomycetes</taxon>
        <taxon>Sporichthyales</taxon>
        <taxon>Sporichthyaceae</taxon>
        <taxon>Sporichthya</taxon>
    </lineage>
</organism>
<gene>
    <name evidence="2" type="ORF">GCM10009547_49350</name>
</gene>
<reference evidence="2 3" key="1">
    <citation type="journal article" date="2019" name="Int. J. Syst. Evol. Microbiol.">
        <title>The Global Catalogue of Microorganisms (GCM) 10K type strain sequencing project: providing services to taxonomists for standard genome sequencing and annotation.</title>
        <authorList>
            <consortium name="The Broad Institute Genomics Platform"/>
            <consortium name="The Broad Institute Genome Sequencing Center for Infectious Disease"/>
            <person name="Wu L."/>
            <person name="Ma J."/>
        </authorList>
    </citation>
    <scope>NUCLEOTIDE SEQUENCE [LARGE SCALE GENOMIC DNA]</scope>
    <source>
        <strain evidence="2 3">JCM 10671</strain>
    </source>
</reference>
<feature type="region of interest" description="Disordered" evidence="1">
    <location>
        <begin position="54"/>
        <end position="107"/>
    </location>
</feature>
<evidence type="ECO:0000313" key="3">
    <source>
        <dbReference type="Proteomes" id="UP001500957"/>
    </source>
</evidence>
<sequence>MAGAVEQDARGAAASAAGRGARAAVGAAVAAGRTGLHAVGVRAVATDPDVELVAGADREGRGDHAARPARCGGDVRTQDAAGTAGRTVRGDAHVAHAGRDAQEVVSG</sequence>
<evidence type="ECO:0000313" key="2">
    <source>
        <dbReference type="EMBL" id="GAA0639344.1"/>
    </source>
</evidence>
<protein>
    <submittedName>
        <fullName evidence="2">Uncharacterized protein</fullName>
    </submittedName>
</protein>
<proteinExistence type="predicted"/>
<name>A0ABN1HDD2_9ACTN</name>
<dbReference type="EMBL" id="BAAAHE010000068">
    <property type="protein sequence ID" value="GAA0639344.1"/>
    <property type="molecule type" value="Genomic_DNA"/>
</dbReference>